<dbReference type="EMBL" id="JABGBO010000011">
    <property type="protein sequence ID" value="NOL50367.1"/>
    <property type="molecule type" value="Genomic_DNA"/>
</dbReference>
<reference evidence="3 4" key="1">
    <citation type="submission" date="2020-05" db="EMBL/GenBank/DDBJ databases">
        <authorList>
            <person name="Niu N."/>
        </authorList>
    </citation>
    <scope>NUCLEOTIDE SEQUENCE [LARGE SCALE GENOMIC DNA]</scope>
    <source>
        <strain evidence="3 4">LMG10982</strain>
    </source>
</reference>
<feature type="region of interest" description="Disordered" evidence="2">
    <location>
        <begin position="1"/>
        <end position="25"/>
    </location>
</feature>
<evidence type="ECO:0000256" key="1">
    <source>
        <dbReference type="SAM" id="Coils"/>
    </source>
</evidence>
<feature type="coiled-coil region" evidence="1">
    <location>
        <begin position="86"/>
        <end position="113"/>
    </location>
</feature>
<dbReference type="RefSeq" id="WP_171589351.1">
    <property type="nucleotide sequence ID" value="NZ_JABGBO010000011.1"/>
</dbReference>
<keyword evidence="4" id="KW-1185">Reference proteome</keyword>
<organism evidence="3 4">
    <name type="scientific">Pelistega europaea</name>
    <dbReference type="NCBI Taxonomy" id="106147"/>
    <lineage>
        <taxon>Bacteria</taxon>
        <taxon>Pseudomonadati</taxon>
        <taxon>Pseudomonadota</taxon>
        <taxon>Betaproteobacteria</taxon>
        <taxon>Burkholderiales</taxon>
        <taxon>Alcaligenaceae</taxon>
        <taxon>Pelistega</taxon>
    </lineage>
</organism>
<evidence type="ECO:0000256" key="2">
    <source>
        <dbReference type="SAM" id="MobiDB-lite"/>
    </source>
</evidence>
<dbReference type="Proteomes" id="UP000541421">
    <property type="component" value="Unassembled WGS sequence"/>
</dbReference>
<dbReference type="AlphaFoldDB" id="A0A7Y4P4S3"/>
<evidence type="ECO:0000313" key="3">
    <source>
        <dbReference type="EMBL" id="NOL50367.1"/>
    </source>
</evidence>
<proteinExistence type="predicted"/>
<gene>
    <name evidence="3" type="ORF">HKX40_09530</name>
</gene>
<evidence type="ECO:0000313" key="4">
    <source>
        <dbReference type="Proteomes" id="UP000541421"/>
    </source>
</evidence>
<accession>A0A7Y4P4S3</accession>
<keyword evidence="1" id="KW-0175">Coiled coil</keyword>
<comment type="caution">
    <text evidence="3">The sequence shown here is derived from an EMBL/GenBank/DDBJ whole genome shotgun (WGS) entry which is preliminary data.</text>
</comment>
<sequence length="145" mass="16210">MKHALATTKKKNDNNTEPKTGGNLDLNKTLNLVGKSIDTFKASFDLAKEKEKTKQIHIECEKEVNLAQKDLAKSQLKHTERLAELDNEKEANKDQHERNMTALTQQGQNLDKKASAREKILDLLASGTISAEEACNLLKALQNQD</sequence>
<name>A0A7Y4P4S3_9BURK</name>
<protein>
    <submittedName>
        <fullName evidence="3">Uncharacterized protein</fullName>
    </submittedName>
</protein>